<name>A0ACC3NSF5_9PEZI</name>
<evidence type="ECO:0000313" key="2">
    <source>
        <dbReference type="Proteomes" id="UP001281147"/>
    </source>
</evidence>
<dbReference type="Proteomes" id="UP001281147">
    <property type="component" value="Unassembled WGS sequence"/>
</dbReference>
<sequence length="515" mass="58516">MRGALLVNWPARQIFDALGIFLGFTSNLIISRLVTENAWRWQMASLSLPTLILLALIYSCTESPRFQMKRQLRQRKVNLHVTWNAVVGWCLHWIGAFCCSGRMESKGLNKLKAAKADLKTDRLNYGQAYESLLALRRHPILAAKELLYVHVQMIVEMEIVLSRNPSDPENSVRQRNRISTWLQSPVRRPVGYFQKLGHLFTKPRIRRATRNAVVCMAGQQMTGVNVLAFYSSTLFASTLNPSCFSQQLKNNIQDASDMKPLWLSWGIGLSYFMLGLPAYRFIETRGRRWLLLVTTPGMTVSMLIACLSYLIPAGHGRIPTEIVFTYVFTAWYSVGMGPVPFTMSSEVFPLEYRMVGMSFSVFTNLFLAGIVALFVPVITYSDFSNSGLLAIFTALNGITFLLVFWFVRETHKARRRVANTSTMVSLSLEELTYIFAASTADYVKHQGVRVLPWAMSYAWWMLHCAGCFLVCRPRSEAPVKPREPYEENELQGRNTSHAQADGISRTRSNGHEQRS</sequence>
<accession>A0ACC3NSF5</accession>
<organism evidence="1 2">
    <name type="scientific">Vermiconidia calcicola</name>
    <dbReference type="NCBI Taxonomy" id="1690605"/>
    <lineage>
        <taxon>Eukaryota</taxon>
        <taxon>Fungi</taxon>
        <taxon>Dikarya</taxon>
        <taxon>Ascomycota</taxon>
        <taxon>Pezizomycotina</taxon>
        <taxon>Dothideomycetes</taxon>
        <taxon>Dothideomycetidae</taxon>
        <taxon>Mycosphaerellales</taxon>
        <taxon>Extremaceae</taxon>
        <taxon>Vermiconidia</taxon>
    </lineage>
</organism>
<evidence type="ECO:0000313" key="1">
    <source>
        <dbReference type="EMBL" id="KAK3722267.1"/>
    </source>
</evidence>
<reference evidence="1" key="1">
    <citation type="submission" date="2023-07" db="EMBL/GenBank/DDBJ databases">
        <title>Black Yeasts Isolated from many extreme environments.</title>
        <authorList>
            <person name="Coleine C."/>
            <person name="Stajich J.E."/>
            <person name="Selbmann L."/>
        </authorList>
    </citation>
    <scope>NUCLEOTIDE SEQUENCE</scope>
    <source>
        <strain evidence="1">CCFEE 5714</strain>
    </source>
</reference>
<gene>
    <name evidence="1" type="ORF">LTR37_002700</name>
</gene>
<dbReference type="EMBL" id="JAUTXU010000014">
    <property type="protein sequence ID" value="KAK3722267.1"/>
    <property type="molecule type" value="Genomic_DNA"/>
</dbReference>
<protein>
    <submittedName>
        <fullName evidence="1">Uncharacterized protein</fullName>
    </submittedName>
</protein>
<comment type="caution">
    <text evidence="1">The sequence shown here is derived from an EMBL/GenBank/DDBJ whole genome shotgun (WGS) entry which is preliminary data.</text>
</comment>
<proteinExistence type="predicted"/>
<keyword evidence="2" id="KW-1185">Reference proteome</keyword>